<geneLocation type="plasmid" evidence="2 5">
    <name>unnamed2</name>
</geneLocation>
<feature type="domain" description="Bacterial mobilisation" evidence="1">
    <location>
        <begin position="61"/>
        <end position="100"/>
    </location>
</feature>
<keyword evidence="2" id="KW-0614">Plasmid</keyword>
<dbReference type="Pfam" id="PF05713">
    <property type="entry name" value="MobC"/>
    <property type="match status" value="1"/>
</dbReference>
<gene>
    <name evidence="3" type="ORF">DO021_22170</name>
    <name evidence="2" type="ORF">EYB58_22990</name>
</gene>
<dbReference type="EMBL" id="QLNI01000088">
    <property type="protein sequence ID" value="RAL99867.1"/>
    <property type="molecule type" value="Genomic_DNA"/>
</dbReference>
<reference evidence="2 5" key="2">
    <citation type="submission" date="2019-02" db="EMBL/GenBank/DDBJ databases">
        <title>Complete genome sequence of Desulfobacter hydrogenophilus AcRS1.</title>
        <authorList>
            <person name="Marietou A."/>
            <person name="Lund M.B."/>
            <person name="Marshall I.P.G."/>
            <person name="Schreiber L."/>
            <person name="Jorgensen B."/>
        </authorList>
    </citation>
    <scope>NUCLEOTIDE SEQUENCE [LARGE SCALE GENOMIC DNA]</scope>
    <source>
        <strain evidence="2 5">AcRS1</strain>
        <plasmid evidence="2 5">unnamed2</plasmid>
    </source>
</reference>
<keyword evidence="5" id="KW-1185">Reference proteome</keyword>
<dbReference type="Proteomes" id="UP000293902">
    <property type="component" value="Plasmid unnamed2"/>
</dbReference>
<name>A0A328F5X1_9BACT</name>
<evidence type="ECO:0000259" key="1">
    <source>
        <dbReference type="Pfam" id="PF05713"/>
    </source>
</evidence>
<dbReference type="OrthoDB" id="3268032at2"/>
<evidence type="ECO:0000313" key="5">
    <source>
        <dbReference type="Proteomes" id="UP000293902"/>
    </source>
</evidence>
<dbReference type="AlphaFoldDB" id="A0A328F5X1"/>
<accession>A0A328F5X1</accession>
<dbReference type="InterPro" id="IPR008687">
    <property type="entry name" value="MobC"/>
</dbReference>
<organism evidence="3 4">
    <name type="scientific">Desulfobacter hydrogenophilus</name>
    <dbReference type="NCBI Taxonomy" id="2291"/>
    <lineage>
        <taxon>Bacteria</taxon>
        <taxon>Pseudomonadati</taxon>
        <taxon>Thermodesulfobacteriota</taxon>
        <taxon>Desulfobacteria</taxon>
        <taxon>Desulfobacterales</taxon>
        <taxon>Desulfobacteraceae</taxon>
        <taxon>Desulfobacter</taxon>
    </lineage>
</organism>
<dbReference type="GO" id="GO:0006355">
    <property type="term" value="P:regulation of DNA-templated transcription"/>
    <property type="evidence" value="ECO:0007669"/>
    <property type="project" value="InterPro"/>
</dbReference>
<sequence length="103" mass="11764">MAISKPKFLQIRISEEEKTALKKIADDSGQTMTELITKAIHRVRPFKVKDRKIQKEKILHLARIGNNLNQIARWCNTHKSGADAVQVIQHLAAIEHELKKAMT</sequence>
<dbReference type="SUPFAM" id="SSF47598">
    <property type="entry name" value="Ribbon-helix-helix"/>
    <property type="match status" value="1"/>
</dbReference>
<dbReference type="Proteomes" id="UP000248798">
    <property type="component" value="Unassembled WGS sequence"/>
</dbReference>
<evidence type="ECO:0000313" key="4">
    <source>
        <dbReference type="Proteomes" id="UP000248798"/>
    </source>
</evidence>
<reference evidence="3 4" key="1">
    <citation type="submission" date="2018-06" db="EMBL/GenBank/DDBJ databases">
        <title>Complete Genome Sequence of Desulfobacter hydrogenophilus (DSM3380).</title>
        <authorList>
            <person name="Marietou A."/>
            <person name="Schreiber L."/>
            <person name="Marshall I."/>
            <person name="Jorgensen B."/>
        </authorList>
    </citation>
    <scope>NUCLEOTIDE SEQUENCE [LARGE SCALE GENOMIC DNA]</scope>
    <source>
        <strain evidence="3 4">DSM 3380</strain>
    </source>
</reference>
<proteinExistence type="predicted"/>
<dbReference type="InterPro" id="IPR010985">
    <property type="entry name" value="Ribbon_hlx_hlx"/>
</dbReference>
<protein>
    <submittedName>
        <fullName evidence="2">MobC family plasmid mobilization relaxosome protein</fullName>
    </submittedName>
    <submittedName>
        <fullName evidence="3">Plasmid mobilization relaxosome protein MobC</fullName>
    </submittedName>
</protein>
<evidence type="ECO:0000313" key="2">
    <source>
        <dbReference type="EMBL" id="QBH15744.1"/>
    </source>
</evidence>
<dbReference type="EMBL" id="CP036315">
    <property type="protein sequence ID" value="QBH15744.1"/>
    <property type="molecule type" value="Genomic_DNA"/>
</dbReference>
<dbReference type="RefSeq" id="WP_111960743.1">
    <property type="nucleotide sequence ID" value="NZ_CP036315.1"/>
</dbReference>
<evidence type="ECO:0000313" key="3">
    <source>
        <dbReference type="EMBL" id="RAL99867.1"/>
    </source>
</evidence>